<dbReference type="PANTHER" id="PTHR34156:SF1">
    <property type="entry name" value="PERIPLASMIC PROTEIN"/>
    <property type="match status" value="1"/>
</dbReference>
<evidence type="ECO:0000256" key="5">
    <source>
        <dbReference type="SAM" id="SignalP"/>
    </source>
</evidence>
<name>A0A240BPN2_SERFI</name>
<evidence type="ECO:0000256" key="2">
    <source>
        <dbReference type="ARBA" id="ARBA00022729"/>
    </source>
</evidence>
<keyword evidence="2 5" id="KW-0732">Signal</keyword>
<dbReference type="InterPro" id="IPR025543">
    <property type="entry name" value="Dodecin-like"/>
</dbReference>
<evidence type="ECO:0000256" key="1">
    <source>
        <dbReference type="ARBA" id="ARBA00004418"/>
    </source>
</evidence>
<evidence type="ECO:0000256" key="3">
    <source>
        <dbReference type="ARBA" id="ARBA00022764"/>
    </source>
</evidence>
<dbReference type="PANTHER" id="PTHR34156">
    <property type="entry name" value="OUTER MEMBRANE PROTEIN-RELATED-RELATED"/>
    <property type="match status" value="1"/>
</dbReference>
<evidence type="ECO:0000256" key="4">
    <source>
        <dbReference type="ARBA" id="ARBA00038138"/>
    </source>
</evidence>
<gene>
    <name evidence="7" type="primary">bhsA_3</name>
    <name evidence="7" type="ORF">SAMEA4384070_01451</name>
</gene>
<dbReference type="InterPro" id="IPR036275">
    <property type="entry name" value="YdgH-like_sf"/>
</dbReference>
<dbReference type="AlphaFoldDB" id="A0A240BPN2"/>
<keyword evidence="8" id="KW-1185">Reference proteome</keyword>
<dbReference type="Proteomes" id="UP000215134">
    <property type="component" value="Chromosome 1"/>
</dbReference>
<reference evidence="7 8" key="1">
    <citation type="submission" date="2017-06" db="EMBL/GenBank/DDBJ databases">
        <authorList>
            <consortium name="Pathogen Informatics"/>
        </authorList>
    </citation>
    <scope>NUCLEOTIDE SEQUENCE [LARGE SCALE GENOMIC DNA]</scope>
    <source>
        <strain evidence="7 8">NCTC12148</strain>
    </source>
</reference>
<dbReference type="Gene3D" id="3.30.1660.10">
    <property type="entry name" value="Flavin-binding protein dodecin"/>
    <property type="match status" value="1"/>
</dbReference>
<dbReference type="InterPro" id="IPR051096">
    <property type="entry name" value="BhsA/McbA_stress_biofilm_assoc"/>
</dbReference>
<dbReference type="NCBIfam" id="NF047859">
    <property type="entry name" value="StressCuResBhsA"/>
    <property type="match status" value="1"/>
</dbReference>
<organism evidence="7 8">
    <name type="scientific">Serratia ficaria</name>
    <dbReference type="NCBI Taxonomy" id="61651"/>
    <lineage>
        <taxon>Bacteria</taxon>
        <taxon>Pseudomonadati</taxon>
        <taxon>Pseudomonadota</taxon>
        <taxon>Gammaproteobacteria</taxon>
        <taxon>Enterobacterales</taxon>
        <taxon>Yersiniaceae</taxon>
        <taxon>Serratia</taxon>
    </lineage>
</organism>
<evidence type="ECO:0000259" key="6">
    <source>
        <dbReference type="Pfam" id="PF07338"/>
    </source>
</evidence>
<evidence type="ECO:0000313" key="7">
    <source>
        <dbReference type="EMBL" id="SNV96868.1"/>
    </source>
</evidence>
<keyword evidence="3" id="KW-0574">Periplasm</keyword>
<dbReference type="GeneID" id="75026621"/>
<dbReference type="STRING" id="1411141.GCA_001590885_02722"/>
<dbReference type="InterPro" id="IPR010854">
    <property type="entry name" value="YdgH/BhsA/McbA-like_dom"/>
</dbReference>
<accession>A0A240BPN2</accession>
<dbReference type="Pfam" id="PF07338">
    <property type="entry name" value="YdgH_BhsA-like"/>
    <property type="match status" value="1"/>
</dbReference>
<feature type="chain" id="PRO_5012014832" evidence="5">
    <location>
        <begin position="23"/>
        <end position="85"/>
    </location>
</feature>
<feature type="signal peptide" evidence="5">
    <location>
        <begin position="1"/>
        <end position="22"/>
    </location>
</feature>
<dbReference type="EMBL" id="LT906479">
    <property type="protein sequence ID" value="SNV96868.1"/>
    <property type="molecule type" value="Genomic_DNA"/>
</dbReference>
<protein>
    <submittedName>
        <fullName evidence="7">Multiple stress resistance protein BhsA</fullName>
    </submittedName>
</protein>
<dbReference type="GO" id="GO:0042597">
    <property type="term" value="C:periplasmic space"/>
    <property type="evidence" value="ECO:0007669"/>
    <property type="project" value="UniProtKB-SubCell"/>
</dbReference>
<dbReference type="RefSeq" id="WP_095096380.1">
    <property type="nucleotide sequence ID" value="NZ_CABITV010000010.1"/>
</dbReference>
<comment type="subcellular location">
    <subcellularLocation>
        <location evidence="1">Periplasm</location>
    </subcellularLocation>
</comment>
<evidence type="ECO:0000313" key="8">
    <source>
        <dbReference type="Proteomes" id="UP000215134"/>
    </source>
</evidence>
<dbReference type="KEGG" id="sfj:SAMEA4384070_1451"/>
<proteinExistence type="inferred from homology"/>
<comment type="similarity">
    <text evidence="4">Belongs to the BhsA/McbA family.</text>
</comment>
<sequence length="85" mass="8516">MKNLKITLAAIALAGASFGSFAADLVNSQPQDQQKVGVISVSGASDITSLEAGLAAKADQAGAKSFRIIGAGGNNQLHGTAVIYK</sequence>
<dbReference type="SUPFAM" id="SSF159871">
    <property type="entry name" value="YdgH-like"/>
    <property type="match status" value="1"/>
</dbReference>
<feature type="domain" description="YdgH/BhsA/McbA-like" evidence="6">
    <location>
        <begin position="34"/>
        <end position="85"/>
    </location>
</feature>